<proteinExistence type="predicted"/>
<evidence type="ECO:0000313" key="2">
    <source>
        <dbReference type="Proteomes" id="UP000595663"/>
    </source>
</evidence>
<dbReference type="OrthoDB" id="6089189at2"/>
<gene>
    <name evidence="1" type="ORF">AMJAP_1184</name>
</gene>
<dbReference type="Gene3D" id="3.40.50.720">
    <property type="entry name" value="NAD(P)-binding Rossmann-like Domain"/>
    <property type="match status" value="1"/>
</dbReference>
<protein>
    <submittedName>
        <fullName evidence="1">Uncharacterized protein</fullName>
    </submittedName>
</protein>
<evidence type="ECO:0000313" key="1">
    <source>
        <dbReference type="EMBL" id="BBB25779.1"/>
    </source>
</evidence>
<name>A0A7R6P4E9_9GAMM</name>
<accession>A0A7R6P4E9</accession>
<dbReference type="KEGG" id="ajp:AMJAP_1184"/>
<reference evidence="1 2" key="1">
    <citation type="journal article" date="2008" name="Int. J. Syst. Evol. Microbiol.">
        <title>Amphritea japonica sp. nov. and Amphritea balenae sp. nov., isolated from the sediment adjacent to sperm whale carcasses off Kagoshima, Japan.</title>
        <authorList>
            <person name="Miyazaki M."/>
            <person name="Nogi Y."/>
            <person name="Fujiwara Y."/>
            <person name="Kawato M."/>
            <person name="Nagahama T."/>
            <person name="Kubokawa K."/>
            <person name="Horikoshi K."/>
        </authorList>
    </citation>
    <scope>NUCLEOTIDE SEQUENCE [LARGE SCALE GENOMIC DNA]</scope>
    <source>
        <strain evidence="1 2">ATCC BAA-1530</strain>
    </source>
</reference>
<dbReference type="RefSeq" id="WP_019621377.1">
    <property type="nucleotide sequence ID" value="NZ_AP014545.1"/>
</dbReference>
<dbReference type="EMBL" id="AP014545">
    <property type="protein sequence ID" value="BBB25779.1"/>
    <property type="molecule type" value="Genomic_DNA"/>
</dbReference>
<sequence length="143" mass="16127">MCCVLTVWDKLSVGLKMGNWLKKIMTWFSEPAGPVVRFIFIDVGYHSYSLAAALKERDDCELVAFIDEEPWNHLTELLAVKLYYPSELVALCEKHQVHRVIGFDGMGWSIDEQTQRRLKNLKVNVITLPSTTASAQALAIVSG</sequence>
<keyword evidence="2" id="KW-1185">Reference proteome</keyword>
<organism evidence="1 2">
    <name type="scientific">Amphritea japonica ATCC BAA-1530</name>
    <dbReference type="NCBI Taxonomy" id="1278309"/>
    <lineage>
        <taxon>Bacteria</taxon>
        <taxon>Pseudomonadati</taxon>
        <taxon>Pseudomonadota</taxon>
        <taxon>Gammaproteobacteria</taxon>
        <taxon>Oceanospirillales</taxon>
        <taxon>Oceanospirillaceae</taxon>
        <taxon>Amphritea</taxon>
    </lineage>
</organism>
<dbReference type="AlphaFoldDB" id="A0A7R6P4E9"/>
<dbReference type="Proteomes" id="UP000595663">
    <property type="component" value="Chromosome"/>
</dbReference>